<gene>
    <name evidence="3" type="ORF">P170DRAFT_409245</name>
</gene>
<comment type="caution">
    <text evidence="3">The sequence shown here is derived from an EMBL/GenBank/DDBJ whole genome shotgun (WGS) entry which is preliminary data.</text>
</comment>
<dbReference type="SUPFAM" id="SSF55729">
    <property type="entry name" value="Acyl-CoA N-acyltransferases (Nat)"/>
    <property type="match status" value="1"/>
</dbReference>
<dbReference type="InterPro" id="IPR000182">
    <property type="entry name" value="GNAT_dom"/>
</dbReference>
<dbReference type="InterPro" id="IPR016181">
    <property type="entry name" value="Acyl_CoA_acyltransferase"/>
</dbReference>
<dbReference type="GeneID" id="36554462"/>
<dbReference type="Proteomes" id="UP000234275">
    <property type="component" value="Unassembled WGS sequence"/>
</dbReference>
<keyword evidence="4" id="KW-1185">Reference proteome</keyword>
<reference evidence="3 4" key="1">
    <citation type="submission" date="2016-12" db="EMBL/GenBank/DDBJ databases">
        <title>The genomes of Aspergillus section Nigri reveals drivers in fungal speciation.</title>
        <authorList>
            <consortium name="DOE Joint Genome Institute"/>
            <person name="Vesth T.C."/>
            <person name="Nybo J."/>
            <person name="Theobald S."/>
            <person name="Brandl J."/>
            <person name="Frisvad J.C."/>
            <person name="Nielsen K.F."/>
            <person name="Lyhne E.K."/>
            <person name="Kogle M.E."/>
            <person name="Kuo A."/>
            <person name="Riley R."/>
            <person name="Clum A."/>
            <person name="Nolan M."/>
            <person name="Lipzen A."/>
            <person name="Salamov A."/>
            <person name="Henrissat B."/>
            <person name="Wiebenga A."/>
            <person name="De Vries R.P."/>
            <person name="Grigoriev I.V."/>
            <person name="Mortensen U.H."/>
            <person name="Andersen M.R."/>
            <person name="Baker S.E."/>
        </authorList>
    </citation>
    <scope>NUCLEOTIDE SEQUENCE [LARGE SCALE GENOMIC DNA]</scope>
    <source>
        <strain evidence="3 4">IBT 23096</strain>
    </source>
</reference>
<feature type="region of interest" description="Disordered" evidence="1">
    <location>
        <begin position="93"/>
        <end position="116"/>
    </location>
</feature>
<dbReference type="Gene3D" id="3.40.630.30">
    <property type="match status" value="1"/>
</dbReference>
<dbReference type="CDD" id="cd04301">
    <property type="entry name" value="NAT_SF"/>
    <property type="match status" value="1"/>
</dbReference>
<name>A0A2I2G9Y7_9EURO</name>
<dbReference type="AlphaFoldDB" id="A0A2I2G9Y7"/>
<sequence length="227" mass="25786">MALDNQYKLFHVSKTEDILASAQRYKNLRLRALQLSPSSFASTYETEATFNDEYWVSDLLQDGKETFICAATTPSETNPDSLEWVAQVTFSGPKSRENFTLPPESGQPDPASDEEEERWQMLGLFTLPAHQGKGIAKALYRAGLDYVMSYRSHPPNVRVRLMVKPGLHDVWRMYKNLGFQDAGRGTLAEAFKANGMEDHLPEGFESNEAFCARTSYIMMQVFPRIRN</sequence>
<evidence type="ECO:0000313" key="3">
    <source>
        <dbReference type="EMBL" id="PLB49678.1"/>
    </source>
</evidence>
<dbReference type="OrthoDB" id="41532at2759"/>
<feature type="domain" description="N-acetyltransferase" evidence="2">
    <location>
        <begin position="111"/>
        <end position="179"/>
    </location>
</feature>
<protein>
    <submittedName>
        <fullName evidence="3">Putative GNAT family acetyltransferase</fullName>
    </submittedName>
</protein>
<dbReference type="RefSeq" id="XP_024704980.1">
    <property type="nucleotide sequence ID" value="XM_024846763.1"/>
</dbReference>
<proteinExistence type="predicted"/>
<evidence type="ECO:0000313" key="4">
    <source>
        <dbReference type="Proteomes" id="UP000234275"/>
    </source>
</evidence>
<dbReference type="EMBL" id="MSFO01000004">
    <property type="protein sequence ID" value="PLB49678.1"/>
    <property type="molecule type" value="Genomic_DNA"/>
</dbReference>
<accession>A0A2I2G9Y7</accession>
<evidence type="ECO:0000259" key="2">
    <source>
        <dbReference type="Pfam" id="PF00583"/>
    </source>
</evidence>
<evidence type="ECO:0000256" key="1">
    <source>
        <dbReference type="SAM" id="MobiDB-lite"/>
    </source>
</evidence>
<dbReference type="GO" id="GO:0016747">
    <property type="term" value="F:acyltransferase activity, transferring groups other than amino-acyl groups"/>
    <property type="evidence" value="ECO:0007669"/>
    <property type="project" value="InterPro"/>
</dbReference>
<dbReference type="VEuPathDB" id="FungiDB:P170DRAFT_409245"/>
<dbReference type="Pfam" id="PF00583">
    <property type="entry name" value="Acetyltransf_1"/>
    <property type="match status" value="1"/>
</dbReference>
<keyword evidence="3" id="KW-0808">Transferase</keyword>
<organism evidence="3 4">
    <name type="scientific">Aspergillus steynii IBT 23096</name>
    <dbReference type="NCBI Taxonomy" id="1392250"/>
    <lineage>
        <taxon>Eukaryota</taxon>
        <taxon>Fungi</taxon>
        <taxon>Dikarya</taxon>
        <taxon>Ascomycota</taxon>
        <taxon>Pezizomycotina</taxon>
        <taxon>Eurotiomycetes</taxon>
        <taxon>Eurotiomycetidae</taxon>
        <taxon>Eurotiales</taxon>
        <taxon>Aspergillaceae</taxon>
        <taxon>Aspergillus</taxon>
        <taxon>Aspergillus subgen. Circumdati</taxon>
    </lineage>
</organism>